<protein>
    <recommendedName>
        <fullName evidence="1">F-box domain-containing protein</fullName>
    </recommendedName>
</protein>
<dbReference type="Gene3D" id="3.80.10.10">
    <property type="entry name" value="Ribonuclease Inhibitor"/>
    <property type="match status" value="1"/>
</dbReference>
<dbReference type="InterPro" id="IPR001810">
    <property type="entry name" value="F-box_dom"/>
</dbReference>
<keyword evidence="3" id="KW-1185">Reference proteome</keyword>
<reference evidence="2" key="1">
    <citation type="submission" date="2022-12" db="EMBL/GenBank/DDBJ databases">
        <title>Draft genome assemblies for two species of Escallonia (Escalloniales).</title>
        <authorList>
            <person name="Chanderbali A."/>
            <person name="Dervinis C."/>
            <person name="Anghel I."/>
            <person name="Soltis D."/>
            <person name="Soltis P."/>
            <person name="Zapata F."/>
        </authorList>
    </citation>
    <scope>NUCLEOTIDE SEQUENCE</scope>
    <source>
        <strain evidence="2">UCBG92.1500</strain>
        <tissue evidence="2">Leaf</tissue>
    </source>
</reference>
<organism evidence="2 3">
    <name type="scientific">Escallonia rubra</name>
    <dbReference type="NCBI Taxonomy" id="112253"/>
    <lineage>
        <taxon>Eukaryota</taxon>
        <taxon>Viridiplantae</taxon>
        <taxon>Streptophyta</taxon>
        <taxon>Embryophyta</taxon>
        <taxon>Tracheophyta</taxon>
        <taxon>Spermatophyta</taxon>
        <taxon>Magnoliopsida</taxon>
        <taxon>eudicotyledons</taxon>
        <taxon>Gunneridae</taxon>
        <taxon>Pentapetalae</taxon>
        <taxon>asterids</taxon>
        <taxon>campanulids</taxon>
        <taxon>Escalloniales</taxon>
        <taxon>Escalloniaceae</taxon>
        <taxon>Escallonia</taxon>
    </lineage>
</organism>
<dbReference type="InterPro" id="IPR050232">
    <property type="entry name" value="FBL13/AtMIF1-like"/>
</dbReference>
<proteinExistence type="predicted"/>
<dbReference type="Pfam" id="PF23622">
    <property type="entry name" value="LRR_At1g61320_AtMIF1"/>
    <property type="match status" value="1"/>
</dbReference>
<comment type="caution">
    <text evidence="2">The sequence shown here is derived from an EMBL/GenBank/DDBJ whole genome shotgun (WGS) entry which is preliminary data.</text>
</comment>
<dbReference type="PANTHER" id="PTHR31900:SF30">
    <property type="entry name" value="SUPERFAMILY PROTEIN, PUTATIVE-RELATED"/>
    <property type="match status" value="1"/>
</dbReference>
<sequence>MMDANAPRKKSKDMKDRLGNLPEAVLGHILSLLPTKDAVRTSLLSKRWKYMWTLVTNLDFSDSLLYSGTKRKSRKMSFIKFVETVLLLLGKSTIQKFFLSCSKEDYGASRIQTWISSVIRRNVQSIKIRYDGMENFVFPDLIYNQDSVAELKLRARSCTFRLPHSVHFSSLEILDLRWVTFQNERDSELEELHITLPALNLLTLDNCKWLNVKTVCVDALALRVFIIEEDRDKNGTCQRVLKLRAPRLATFRCRGSSSADVVFIGPSSIEDAVLGLDTEFYKYKVDIRSKMSEVACPLLRQLSRVKFLTLGSGTIEALRVVRNLPGQLPSFEKLIRLTLHGGRVDDLLTALLRCSPVLESLIYEENITPKKGGAEQGTIPEYTFPCLKVVKFNTFYGDDHELEFAEFLLRNAKFLEEITIAALCGREKFEGIKKRLLPLIKDSRCSLIIAPWDHCRVRRIMNNF</sequence>
<dbReference type="Proteomes" id="UP001187471">
    <property type="component" value="Unassembled WGS sequence"/>
</dbReference>
<evidence type="ECO:0000313" key="3">
    <source>
        <dbReference type="Proteomes" id="UP001187471"/>
    </source>
</evidence>
<evidence type="ECO:0000259" key="1">
    <source>
        <dbReference type="PROSITE" id="PS50181"/>
    </source>
</evidence>
<dbReference type="InterPro" id="IPR036047">
    <property type="entry name" value="F-box-like_dom_sf"/>
</dbReference>
<evidence type="ECO:0000313" key="2">
    <source>
        <dbReference type="EMBL" id="KAK2994929.1"/>
    </source>
</evidence>
<name>A0AA88RZP3_9ASTE</name>
<dbReference type="SUPFAM" id="SSF81383">
    <property type="entry name" value="F-box domain"/>
    <property type="match status" value="1"/>
</dbReference>
<dbReference type="InterPro" id="IPR006566">
    <property type="entry name" value="FBD"/>
</dbReference>
<dbReference type="InterPro" id="IPR032675">
    <property type="entry name" value="LRR_dom_sf"/>
</dbReference>
<dbReference type="InterPro" id="IPR053781">
    <property type="entry name" value="F-box_AtFBL13-like"/>
</dbReference>
<dbReference type="Pfam" id="PF00646">
    <property type="entry name" value="F-box"/>
    <property type="match status" value="1"/>
</dbReference>
<dbReference type="Gene3D" id="1.20.1280.50">
    <property type="match status" value="1"/>
</dbReference>
<dbReference type="AlphaFoldDB" id="A0AA88RZP3"/>
<dbReference type="PANTHER" id="PTHR31900">
    <property type="entry name" value="F-BOX/RNI SUPERFAMILY PROTEIN-RELATED"/>
    <property type="match status" value="1"/>
</dbReference>
<accession>A0AA88RZP3</accession>
<dbReference type="InterPro" id="IPR055357">
    <property type="entry name" value="LRR_At1g61320_AtMIF1"/>
</dbReference>
<feature type="domain" description="F-box" evidence="1">
    <location>
        <begin position="15"/>
        <end position="69"/>
    </location>
</feature>
<gene>
    <name evidence="2" type="ORF">RJ640_004483</name>
</gene>
<dbReference type="CDD" id="cd22160">
    <property type="entry name" value="F-box_AtFBL13-like"/>
    <property type="match status" value="1"/>
</dbReference>
<dbReference type="PROSITE" id="PS50181">
    <property type="entry name" value="FBOX"/>
    <property type="match status" value="1"/>
</dbReference>
<dbReference type="SUPFAM" id="SSF52047">
    <property type="entry name" value="RNI-like"/>
    <property type="match status" value="1"/>
</dbReference>
<dbReference type="SMART" id="SM00579">
    <property type="entry name" value="FBD"/>
    <property type="match status" value="1"/>
</dbReference>
<dbReference type="EMBL" id="JAVXUO010000157">
    <property type="protein sequence ID" value="KAK2994929.1"/>
    <property type="molecule type" value="Genomic_DNA"/>
</dbReference>